<keyword evidence="2" id="KW-1133">Transmembrane helix</keyword>
<dbReference type="InterPro" id="IPR025315">
    <property type="entry name" value="DUF4220"/>
</dbReference>
<proteinExistence type="predicted"/>
<reference evidence="4" key="1">
    <citation type="submission" date="2024-03" db="EMBL/GenBank/DDBJ databases">
        <title>WGS assembly of Saponaria officinalis var. Norfolk2.</title>
        <authorList>
            <person name="Jenkins J."/>
            <person name="Shu S."/>
            <person name="Grimwood J."/>
            <person name="Barry K."/>
            <person name="Goodstein D."/>
            <person name="Schmutz J."/>
            <person name="Leebens-Mack J."/>
            <person name="Osbourn A."/>
        </authorList>
    </citation>
    <scope>NUCLEOTIDE SEQUENCE [LARGE SCALE GENOMIC DNA]</scope>
    <source>
        <strain evidence="4">JIC</strain>
    </source>
</reference>
<feature type="compositionally biased region" description="Polar residues" evidence="1">
    <location>
        <begin position="68"/>
        <end position="87"/>
    </location>
</feature>
<feature type="region of interest" description="Disordered" evidence="1">
    <location>
        <begin position="61"/>
        <end position="88"/>
    </location>
</feature>
<dbReference type="Proteomes" id="UP001443914">
    <property type="component" value="Unassembled WGS sequence"/>
</dbReference>
<comment type="caution">
    <text evidence="4">The sequence shown here is derived from an EMBL/GenBank/DDBJ whole genome shotgun (WGS) entry which is preliminary data.</text>
</comment>
<dbReference type="AlphaFoldDB" id="A0AAW1I082"/>
<sequence>MVFLKSVIRRRARFWVPTALMIVVGCIKYLERTQALYYANTDNFRDSLEMDQGRVDPSTEGVAAGVNPNFTTTEGDPNVRGNGNTNDFQREDEDELVVEAYDFYNKFKGLIVDNFLSSKDRKECRDIFLNKEESKAFKIIEVELDLMYDVFYTKAFLLDSKQTYLRVISSILVFVSLLWFAVMDKRNFYKVDVDITYVLLVGAIALDLCAIVMIILSDWYIITTSISNKIIGKRKSRPSSSNCHED</sequence>
<dbReference type="PANTHER" id="PTHR31325">
    <property type="entry name" value="OS01G0798800 PROTEIN-RELATED"/>
    <property type="match status" value="1"/>
</dbReference>
<dbReference type="Pfam" id="PF13968">
    <property type="entry name" value="DUF4220"/>
    <property type="match status" value="1"/>
</dbReference>
<keyword evidence="5" id="KW-1185">Reference proteome</keyword>
<feature type="transmembrane region" description="Helical" evidence="2">
    <location>
        <begin position="195"/>
        <end position="221"/>
    </location>
</feature>
<evidence type="ECO:0000256" key="2">
    <source>
        <dbReference type="SAM" id="Phobius"/>
    </source>
</evidence>
<evidence type="ECO:0000256" key="1">
    <source>
        <dbReference type="SAM" id="MobiDB-lite"/>
    </source>
</evidence>
<keyword evidence="2" id="KW-0472">Membrane</keyword>
<dbReference type="EMBL" id="JBDFQZ010000010">
    <property type="protein sequence ID" value="KAK9682846.1"/>
    <property type="molecule type" value="Genomic_DNA"/>
</dbReference>
<dbReference type="PROSITE" id="PS51257">
    <property type="entry name" value="PROKAR_LIPOPROTEIN"/>
    <property type="match status" value="1"/>
</dbReference>
<keyword evidence="2" id="KW-0812">Transmembrane</keyword>
<evidence type="ECO:0000313" key="5">
    <source>
        <dbReference type="Proteomes" id="UP001443914"/>
    </source>
</evidence>
<protein>
    <recommendedName>
        <fullName evidence="3">DUF4220 domain-containing protein</fullName>
    </recommendedName>
</protein>
<feature type="domain" description="DUF4220" evidence="3">
    <location>
        <begin position="2"/>
        <end position="231"/>
    </location>
</feature>
<evidence type="ECO:0000313" key="4">
    <source>
        <dbReference type="EMBL" id="KAK9682846.1"/>
    </source>
</evidence>
<evidence type="ECO:0000259" key="3">
    <source>
        <dbReference type="Pfam" id="PF13968"/>
    </source>
</evidence>
<feature type="transmembrane region" description="Helical" evidence="2">
    <location>
        <begin position="164"/>
        <end position="183"/>
    </location>
</feature>
<accession>A0AAW1I082</accession>
<name>A0AAW1I082_SAPOF</name>
<organism evidence="4 5">
    <name type="scientific">Saponaria officinalis</name>
    <name type="common">Common soapwort</name>
    <name type="synonym">Lychnis saponaria</name>
    <dbReference type="NCBI Taxonomy" id="3572"/>
    <lineage>
        <taxon>Eukaryota</taxon>
        <taxon>Viridiplantae</taxon>
        <taxon>Streptophyta</taxon>
        <taxon>Embryophyta</taxon>
        <taxon>Tracheophyta</taxon>
        <taxon>Spermatophyta</taxon>
        <taxon>Magnoliopsida</taxon>
        <taxon>eudicotyledons</taxon>
        <taxon>Gunneridae</taxon>
        <taxon>Pentapetalae</taxon>
        <taxon>Caryophyllales</taxon>
        <taxon>Caryophyllaceae</taxon>
        <taxon>Caryophylleae</taxon>
        <taxon>Saponaria</taxon>
    </lineage>
</organism>
<gene>
    <name evidence="4" type="ORF">RND81_10G100800</name>
</gene>